<dbReference type="AlphaFoldDB" id="A0A5J4SC49"/>
<organism evidence="1">
    <name type="scientific">termite gut metagenome</name>
    <dbReference type="NCBI Taxonomy" id="433724"/>
    <lineage>
        <taxon>unclassified sequences</taxon>
        <taxon>metagenomes</taxon>
        <taxon>organismal metagenomes</taxon>
    </lineage>
</organism>
<dbReference type="Pfam" id="PF11013">
    <property type="entry name" value="DUF2851"/>
    <property type="match status" value="1"/>
</dbReference>
<dbReference type="EMBL" id="SNRY01000255">
    <property type="protein sequence ID" value="KAA6343714.1"/>
    <property type="molecule type" value="Genomic_DNA"/>
</dbReference>
<name>A0A5J4SC49_9ZZZZ</name>
<protein>
    <recommendedName>
        <fullName evidence="2">DUF2851 domain-containing protein</fullName>
    </recommendedName>
</protein>
<gene>
    <name evidence="1" type="ORF">EZS27_008625</name>
</gene>
<reference evidence="1" key="1">
    <citation type="submission" date="2019-03" db="EMBL/GenBank/DDBJ databases">
        <title>Single cell metagenomics reveals metabolic interactions within the superorganism composed of flagellate Streblomastix strix and complex community of Bacteroidetes bacteria on its surface.</title>
        <authorList>
            <person name="Treitli S.C."/>
            <person name="Kolisko M."/>
            <person name="Husnik F."/>
            <person name="Keeling P."/>
            <person name="Hampl V."/>
        </authorList>
    </citation>
    <scope>NUCLEOTIDE SEQUENCE</scope>
    <source>
        <strain evidence="1">STM</strain>
    </source>
</reference>
<proteinExistence type="predicted"/>
<dbReference type="InterPro" id="IPR021272">
    <property type="entry name" value="DUF2851"/>
</dbReference>
<evidence type="ECO:0000313" key="1">
    <source>
        <dbReference type="EMBL" id="KAA6343714.1"/>
    </source>
</evidence>
<evidence type="ECO:0008006" key="2">
    <source>
        <dbReference type="Google" id="ProtNLM"/>
    </source>
</evidence>
<comment type="caution">
    <text evidence="1">The sequence shown here is derived from an EMBL/GenBank/DDBJ whole genome shotgun (WGS) entry which is preliminary data.</text>
</comment>
<sequence>MEHLLHYVWKYKIFPLKELQTTEGLPLEIIDPGLPNNNAGPDFFNAKIKLNGTLWIGNIEIHTASSDWHRHGHHNDKAYDSVILHVAEQTNCEVFRSNGEKIPQFRLACPDNVKKHYDELCQTANPRCCSDFHSLSKLMVHSWFTALQTERFEQKSKVISERLRKYGNNWEDVFFITLARNFGFGLNGDAFESWANLLSFRAIDKHRDNLMQVEALFFGQAGLLDEDVSDEYYQQLQKEYRYLQHKFELRQTDVSIWRFSRLRPNNFPYVRIAQLALLYHQKRALFSRIMESETIADAKAVLSVGTSDYWEKHYNFNNASPCLKKTLGSTTLDLIFINTVIPFLYAYGLHRADEHLCERASAFLETLKAENNHITRSWTKRGLHARTASDSQALLQLQKEYCDKKKCLFCRFGYESIRASSFFCQQRQ</sequence>
<accession>A0A5J4SC49</accession>